<reference evidence="2 3" key="1">
    <citation type="submission" date="2018-06" db="EMBL/GenBank/DDBJ databases">
        <authorList>
            <consortium name="Pathogen Informatics"/>
            <person name="Doyle S."/>
        </authorList>
    </citation>
    <scope>NUCLEOTIDE SEQUENCE [LARGE SCALE GENOMIC DNA]</scope>
    <source>
        <strain evidence="2 3">NCTC10254</strain>
    </source>
</reference>
<evidence type="ECO:0000313" key="3">
    <source>
        <dbReference type="Proteomes" id="UP000249886"/>
    </source>
</evidence>
<accession>A0A6H9XUG1</accession>
<sequence length="137" mass="15503">MVDLDRIPPKIAAFVDAVNAQDMAGIVECFHPDARLTSVPYYGEGLATVRYWANCLVNGRMTIRNYFYACGSHNLNLWLEFHPPGKVRATRVMYCFELADDGRIAVLHSNALMISLEIDNRFSSMFSLRCAQGKRHS</sequence>
<dbReference type="RefSeq" id="WP_040431874.1">
    <property type="nucleotide sequence ID" value="NZ_CP050134.2"/>
</dbReference>
<dbReference type="Pfam" id="PF12680">
    <property type="entry name" value="SnoaL_2"/>
    <property type="match status" value="1"/>
</dbReference>
<dbReference type="AlphaFoldDB" id="A0A6H9XUG1"/>
<evidence type="ECO:0000259" key="1">
    <source>
        <dbReference type="Pfam" id="PF12680"/>
    </source>
</evidence>
<dbReference type="EMBL" id="UARK01000023">
    <property type="protein sequence ID" value="SPW30878.1"/>
    <property type="molecule type" value="Genomic_DNA"/>
</dbReference>
<organism evidence="2 3">
    <name type="scientific">Corynebacterium matruchotii</name>
    <dbReference type="NCBI Taxonomy" id="43768"/>
    <lineage>
        <taxon>Bacteria</taxon>
        <taxon>Bacillati</taxon>
        <taxon>Actinomycetota</taxon>
        <taxon>Actinomycetes</taxon>
        <taxon>Mycobacteriales</taxon>
        <taxon>Corynebacteriaceae</taxon>
        <taxon>Corynebacterium</taxon>
    </lineage>
</organism>
<dbReference type="Gene3D" id="3.10.450.50">
    <property type="match status" value="1"/>
</dbReference>
<protein>
    <submittedName>
        <fullName evidence="2">SnoaL-like domain</fullName>
    </submittedName>
</protein>
<gene>
    <name evidence="2" type="ORF">NCTC10254_01985</name>
</gene>
<evidence type="ECO:0000313" key="2">
    <source>
        <dbReference type="EMBL" id="SPW30878.1"/>
    </source>
</evidence>
<dbReference type="Proteomes" id="UP000249886">
    <property type="component" value="Unassembled WGS sequence"/>
</dbReference>
<dbReference type="InterPro" id="IPR037401">
    <property type="entry name" value="SnoaL-like"/>
</dbReference>
<feature type="domain" description="SnoaL-like" evidence="1">
    <location>
        <begin position="12"/>
        <end position="105"/>
    </location>
</feature>
<name>A0A6H9XUG1_9CORY</name>
<dbReference type="GeneID" id="84574182"/>
<dbReference type="SUPFAM" id="SSF54427">
    <property type="entry name" value="NTF2-like"/>
    <property type="match status" value="1"/>
</dbReference>
<comment type="caution">
    <text evidence="2">The sequence shown here is derived from an EMBL/GenBank/DDBJ whole genome shotgun (WGS) entry which is preliminary data.</text>
</comment>
<dbReference type="InterPro" id="IPR032710">
    <property type="entry name" value="NTF2-like_dom_sf"/>
</dbReference>
<proteinExistence type="predicted"/>